<keyword evidence="4" id="KW-1185">Reference proteome</keyword>
<feature type="domain" description="Thioredoxin" evidence="2">
    <location>
        <begin position="12"/>
        <end position="140"/>
    </location>
</feature>
<dbReference type="PRINTS" id="PR00421">
    <property type="entry name" value="THIOREDOXIN"/>
</dbReference>
<proteinExistence type="predicted"/>
<sequence length="258" mass="29532">MVLFTKLVVFSSLSALTLGSFYEHSANVKELDRQNFDDFVQKSIYPVIVEFYAPWCGYCKQFTPEYLKAASRAKSFAKFGAVNCDEGTNKKLCLRYKVGGFPTIKGFFKKRNSNGDKRAIDFKGNRNAIGLIEYAEKNLESKAHIIKDFEKMKEFIEQDTPKAILFTDKSKIPNMWKGLSLRFNERLNLGVVGKKHSEIIEKYDIKSFPSIAVFTGGSEPKTVNYDGSFEYEEIVSFLKEHALPSKQKDEKETTRDEL</sequence>
<evidence type="ECO:0000256" key="1">
    <source>
        <dbReference type="SAM" id="SignalP"/>
    </source>
</evidence>
<dbReference type="InterPro" id="IPR017937">
    <property type="entry name" value="Thioredoxin_CS"/>
</dbReference>
<dbReference type="Proteomes" id="UP000245591">
    <property type="component" value="Unassembled WGS sequence"/>
</dbReference>
<dbReference type="PANTHER" id="PTHR45815:SF3">
    <property type="entry name" value="PROTEIN DISULFIDE-ISOMERASE A6"/>
    <property type="match status" value="1"/>
</dbReference>
<dbReference type="Gene3D" id="3.40.30.10">
    <property type="entry name" value="Glutaredoxin"/>
    <property type="match status" value="2"/>
</dbReference>
<dbReference type="AlphaFoldDB" id="A0A2U1JA66"/>
<reference evidence="3 4" key="1">
    <citation type="journal article" date="2018" name="MBio">
        <title>Comparative Genomics Reveals the Core Gene Toolbox for the Fungus-Insect Symbiosis.</title>
        <authorList>
            <person name="Wang Y."/>
            <person name="Stata M."/>
            <person name="Wang W."/>
            <person name="Stajich J.E."/>
            <person name="White M.M."/>
            <person name="Moncalvo J.M."/>
        </authorList>
    </citation>
    <scope>NUCLEOTIDE SEQUENCE [LARGE SCALE GENOMIC DNA]</scope>
    <source>
        <strain evidence="3 4">AUS-126-30</strain>
    </source>
</reference>
<dbReference type="SUPFAM" id="SSF52833">
    <property type="entry name" value="Thioredoxin-like"/>
    <property type="match status" value="2"/>
</dbReference>
<dbReference type="PROSITE" id="PS00194">
    <property type="entry name" value="THIOREDOXIN_1"/>
    <property type="match status" value="1"/>
</dbReference>
<accession>A0A2U1JA66</accession>
<protein>
    <recommendedName>
        <fullName evidence="2">Thioredoxin domain-containing protein</fullName>
    </recommendedName>
</protein>
<name>A0A2U1JA66_SMIAN</name>
<dbReference type="GO" id="GO:0034976">
    <property type="term" value="P:response to endoplasmic reticulum stress"/>
    <property type="evidence" value="ECO:0007669"/>
    <property type="project" value="TreeGrafter"/>
</dbReference>
<dbReference type="Pfam" id="PF00085">
    <property type="entry name" value="Thioredoxin"/>
    <property type="match status" value="1"/>
</dbReference>
<keyword evidence="1" id="KW-0732">Signal</keyword>
<dbReference type="GO" id="GO:0005788">
    <property type="term" value="C:endoplasmic reticulum lumen"/>
    <property type="evidence" value="ECO:0007669"/>
    <property type="project" value="TreeGrafter"/>
</dbReference>
<feature type="chain" id="PRO_5015607047" description="Thioredoxin domain-containing protein" evidence="1">
    <location>
        <begin position="20"/>
        <end position="258"/>
    </location>
</feature>
<feature type="signal peptide" evidence="1">
    <location>
        <begin position="1"/>
        <end position="19"/>
    </location>
</feature>
<dbReference type="InterPro" id="IPR036249">
    <property type="entry name" value="Thioredoxin-like_sf"/>
</dbReference>
<evidence type="ECO:0000313" key="4">
    <source>
        <dbReference type="Proteomes" id="UP000245591"/>
    </source>
</evidence>
<evidence type="ECO:0000259" key="2">
    <source>
        <dbReference type="PROSITE" id="PS51352"/>
    </source>
</evidence>
<evidence type="ECO:0000313" key="3">
    <source>
        <dbReference type="EMBL" id="PWA01858.1"/>
    </source>
</evidence>
<dbReference type="EMBL" id="MBFU01000124">
    <property type="protein sequence ID" value="PWA01858.1"/>
    <property type="molecule type" value="Genomic_DNA"/>
</dbReference>
<dbReference type="PANTHER" id="PTHR45815">
    <property type="entry name" value="PROTEIN DISULFIDE-ISOMERASE A6"/>
    <property type="match status" value="1"/>
</dbReference>
<dbReference type="GO" id="GO:0015035">
    <property type="term" value="F:protein-disulfide reductase activity"/>
    <property type="evidence" value="ECO:0007669"/>
    <property type="project" value="TreeGrafter"/>
</dbReference>
<dbReference type="PROSITE" id="PS51352">
    <property type="entry name" value="THIOREDOXIN_2"/>
    <property type="match status" value="1"/>
</dbReference>
<dbReference type="InterPro" id="IPR013766">
    <property type="entry name" value="Thioredoxin_domain"/>
</dbReference>
<gene>
    <name evidence="3" type="ORF">BB558_001987</name>
</gene>
<comment type="caution">
    <text evidence="3">The sequence shown here is derived from an EMBL/GenBank/DDBJ whole genome shotgun (WGS) entry which is preliminary data.</text>
</comment>
<organism evidence="3 4">
    <name type="scientific">Smittium angustum</name>
    <dbReference type="NCBI Taxonomy" id="133377"/>
    <lineage>
        <taxon>Eukaryota</taxon>
        <taxon>Fungi</taxon>
        <taxon>Fungi incertae sedis</taxon>
        <taxon>Zoopagomycota</taxon>
        <taxon>Kickxellomycotina</taxon>
        <taxon>Harpellomycetes</taxon>
        <taxon>Harpellales</taxon>
        <taxon>Legeriomycetaceae</taxon>
        <taxon>Smittium</taxon>
    </lineage>
</organism>